<evidence type="ECO:0000313" key="1">
    <source>
        <dbReference type="EMBL" id="VDN17712.1"/>
    </source>
</evidence>
<gene>
    <name evidence="1" type="ORF">DILT_LOCUS13000</name>
</gene>
<dbReference type="OrthoDB" id="6274432at2759"/>
<evidence type="ECO:0008006" key="3">
    <source>
        <dbReference type="Google" id="ProtNLM"/>
    </source>
</evidence>
<name>A0A3P7PCN4_DIBLA</name>
<dbReference type="AlphaFoldDB" id="A0A3P7PCN4"/>
<dbReference type="Proteomes" id="UP000281553">
    <property type="component" value="Unassembled WGS sequence"/>
</dbReference>
<accession>A0A3P7PCN4</accession>
<evidence type="ECO:0000313" key="2">
    <source>
        <dbReference type="Proteomes" id="UP000281553"/>
    </source>
</evidence>
<protein>
    <recommendedName>
        <fullName evidence="3">GIY-YIG domain-containing protein</fullName>
    </recommendedName>
</protein>
<sequence length="150" mass="17093">MNGIYKAISRQLSRFGISVAQKPASSLRVSLCRVKDPVPVERISDVIYRIPSAGCPCVYIDHTGRRLETRIKEHKSAVGLRYRLSLIVAYFLECDRFNLDDTDMIAMANTRQAREFLEAWHLSPASINRHVEIDSHYTGFCAWSIYLVSA</sequence>
<proteinExistence type="predicted"/>
<dbReference type="EMBL" id="UYRU01068449">
    <property type="protein sequence ID" value="VDN17712.1"/>
    <property type="molecule type" value="Genomic_DNA"/>
</dbReference>
<organism evidence="1 2">
    <name type="scientific">Dibothriocephalus latus</name>
    <name type="common">Fish tapeworm</name>
    <name type="synonym">Diphyllobothrium latum</name>
    <dbReference type="NCBI Taxonomy" id="60516"/>
    <lineage>
        <taxon>Eukaryota</taxon>
        <taxon>Metazoa</taxon>
        <taxon>Spiralia</taxon>
        <taxon>Lophotrochozoa</taxon>
        <taxon>Platyhelminthes</taxon>
        <taxon>Cestoda</taxon>
        <taxon>Eucestoda</taxon>
        <taxon>Diphyllobothriidea</taxon>
        <taxon>Diphyllobothriidae</taxon>
        <taxon>Dibothriocephalus</taxon>
    </lineage>
</organism>
<reference evidence="1 2" key="1">
    <citation type="submission" date="2018-11" db="EMBL/GenBank/DDBJ databases">
        <authorList>
            <consortium name="Pathogen Informatics"/>
        </authorList>
    </citation>
    <scope>NUCLEOTIDE SEQUENCE [LARGE SCALE GENOMIC DNA]</scope>
</reference>
<keyword evidence="2" id="KW-1185">Reference proteome</keyword>